<protein>
    <submittedName>
        <fullName evidence="2">Uncharacterized protein</fullName>
    </submittedName>
</protein>
<organism evidence="2 3">
    <name type="scientific">Nostoc linckia FACHB-391</name>
    <dbReference type="NCBI Taxonomy" id="2692906"/>
    <lineage>
        <taxon>Bacteria</taxon>
        <taxon>Bacillati</taxon>
        <taxon>Cyanobacteriota</taxon>
        <taxon>Cyanophyceae</taxon>
        <taxon>Nostocales</taxon>
        <taxon>Nostocaceae</taxon>
        <taxon>Nostoc</taxon>
    </lineage>
</organism>
<evidence type="ECO:0000256" key="1">
    <source>
        <dbReference type="SAM" id="MobiDB-lite"/>
    </source>
</evidence>
<dbReference type="Proteomes" id="UP000604661">
    <property type="component" value="Unassembled WGS sequence"/>
</dbReference>
<feature type="region of interest" description="Disordered" evidence="1">
    <location>
        <begin position="1"/>
        <end position="20"/>
    </location>
</feature>
<proteinExistence type="predicted"/>
<sequence>MITQVSAPAPTRDPLTTRDACGGRSHRQIIATIVNQSDYSKECKPEDVVTIWINSDDIVWVKMNHGYARYHKQSFQRAVAEVKASLSAPVECNHKEDEELKQATEKIGLLGDCDWLSLSVQYHSNKVIGHAGCYISHKARILTPPAEWDFTLPKWNMPAAICPDCEGHGCGNCGYRGTRAEDLCTPVNGYRLTYVGKTDLQMAHNVYLDGEFLGILFKVRNAEEVWENDPKTYYWRCGDGVRYWSVKEAVEALSRVTAPIELPQVRQELVAA</sequence>
<evidence type="ECO:0000313" key="3">
    <source>
        <dbReference type="Proteomes" id="UP000604661"/>
    </source>
</evidence>
<dbReference type="EMBL" id="JACJTE010000095">
    <property type="protein sequence ID" value="MBD2565583.1"/>
    <property type="molecule type" value="Genomic_DNA"/>
</dbReference>
<dbReference type="RefSeq" id="WP_190901933.1">
    <property type="nucleotide sequence ID" value="NZ_JACJTE010000095.1"/>
</dbReference>
<name>A0ABR8F7T6_NOSLI</name>
<keyword evidence="3" id="KW-1185">Reference proteome</keyword>
<gene>
    <name evidence="2" type="ORF">H6G95_34480</name>
</gene>
<accession>A0ABR8F7T6</accession>
<comment type="caution">
    <text evidence="2">The sequence shown here is derived from an EMBL/GenBank/DDBJ whole genome shotgun (WGS) entry which is preliminary data.</text>
</comment>
<evidence type="ECO:0000313" key="2">
    <source>
        <dbReference type="EMBL" id="MBD2565583.1"/>
    </source>
</evidence>
<reference evidence="2 3" key="1">
    <citation type="journal article" date="2020" name="ISME J.">
        <title>Comparative genomics reveals insights into cyanobacterial evolution and habitat adaptation.</title>
        <authorList>
            <person name="Chen M.Y."/>
            <person name="Teng W.K."/>
            <person name="Zhao L."/>
            <person name="Hu C.X."/>
            <person name="Zhou Y.K."/>
            <person name="Han B.P."/>
            <person name="Song L.R."/>
            <person name="Shu W.S."/>
        </authorList>
    </citation>
    <scope>NUCLEOTIDE SEQUENCE [LARGE SCALE GENOMIC DNA]</scope>
    <source>
        <strain evidence="2 3">FACHB-391</strain>
    </source>
</reference>